<dbReference type="EMBL" id="QPII01000020">
    <property type="protein sequence ID" value="RCV86839.1"/>
    <property type="molecule type" value="Genomic_DNA"/>
</dbReference>
<dbReference type="InterPro" id="IPR001387">
    <property type="entry name" value="Cro/C1-type_HTH"/>
</dbReference>
<dbReference type="PANTHER" id="PTHR16305:SF28">
    <property type="entry name" value="GUANYLATE CYCLASE DOMAIN-CONTAINING PROTEIN"/>
    <property type="match status" value="1"/>
</dbReference>
<evidence type="ECO:0000256" key="2">
    <source>
        <dbReference type="ARBA" id="ARBA00022840"/>
    </source>
</evidence>
<organism evidence="4 5">
    <name type="scientific">Billgrantia montanilacus</name>
    <dbReference type="NCBI Taxonomy" id="2282305"/>
    <lineage>
        <taxon>Bacteria</taxon>
        <taxon>Pseudomonadati</taxon>
        <taxon>Pseudomonadota</taxon>
        <taxon>Gammaproteobacteria</taxon>
        <taxon>Oceanospirillales</taxon>
        <taxon>Halomonadaceae</taxon>
        <taxon>Billgrantia</taxon>
    </lineage>
</organism>
<evidence type="ECO:0000313" key="4">
    <source>
        <dbReference type="EMBL" id="RCV86839.1"/>
    </source>
</evidence>
<dbReference type="Pfam" id="PF13424">
    <property type="entry name" value="TPR_12"/>
    <property type="match status" value="1"/>
</dbReference>
<accession>A0A368TQ28</accession>
<dbReference type="Gene3D" id="3.40.50.300">
    <property type="entry name" value="P-loop containing nucleotide triphosphate hydrolases"/>
    <property type="match status" value="1"/>
</dbReference>
<dbReference type="SUPFAM" id="SSF52540">
    <property type="entry name" value="P-loop containing nucleoside triphosphate hydrolases"/>
    <property type="match status" value="1"/>
</dbReference>
<dbReference type="InterPro" id="IPR010982">
    <property type="entry name" value="Lambda_DNA-bd_dom_sf"/>
</dbReference>
<name>A0A368TQ28_9GAMM</name>
<evidence type="ECO:0000259" key="3">
    <source>
        <dbReference type="PROSITE" id="PS50943"/>
    </source>
</evidence>
<dbReference type="InterPro" id="IPR027417">
    <property type="entry name" value="P-loop_NTPase"/>
</dbReference>
<evidence type="ECO:0000313" key="5">
    <source>
        <dbReference type="Proteomes" id="UP000252405"/>
    </source>
</evidence>
<dbReference type="OrthoDB" id="51325at2"/>
<gene>
    <name evidence="4" type="ORF">DU505_19460</name>
</gene>
<keyword evidence="5" id="KW-1185">Reference proteome</keyword>
<dbReference type="CDD" id="cd00093">
    <property type="entry name" value="HTH_XRE"/>
    <property type="match status" value="1"/>
</dbReference>
<dbReference type="PANTHER" id="PTHR16305">
    <property type="entry name" value="TESTICULAR SOLUBLE ADENYLYL CYCLASE"/>
    <property type="match status" value="1"/>
</dbReference>
<dbReference type="SMART" id="SM00028">
    <property type="entry name" value="TPR"/>
    <property type="match status" value="5"/>
</dbReference>
<dbReference type="InterPro" id="IPR019734">
    <property type="entry name" value="TPR_rpt"/>
</dbReference>
<comment type="caution">
    <text evidence="4">The sequence shown here is derived from an EMBL/GenBank/DDBJ whole genome shotgun (WGS) entry which is preliminary data.</text>
</comment>
<dbReference type="Gene3D" id="1.10.260.40">
    <property type="entry name" value="lambda repressor-like DNA-binding domains"/>
    <property type="match status" value="1"/>
</dbReference>
<dbReference type="PROSITE" id="PS50943">
    <property type="entry name" value="HTH_CROC1"/>
    <property type="match status" value="1"/>
</dbReference>
<sequence>MAHTRQRNRTVIIPQDGRLRLDRERLKQHRKRLGLSQEALAEYCFDRRLCVSIASIKRAESGKAVLYRTARHLAEIYGVEVEALSAEAEEAAVVASDIKEMESARVLIQLHAVAADQSALASCVQHFGGSLAEGGTALFGLPRAYRSDAQRGLLCAATLVEQGVASSVHLQAGHWPSAEPPVIAKDSSGVWVERGVAVQLAERFVFDDEGGEWLRYRHPRGEAHEARFDLVGRRVELGQLQAILESTRAYQAGHLVYIRGVAGIGKTRLSAEFAEMAAAHADHHQAEVLDFGTRADEGPLMQLTRSLLQTAGEAQGEMKGDAKGEMKGEGQGEVLAEAQLLARLSALRLPTDHAMLLRPLLGLAQPEEAQSLYAAMTPATRSQRLVQALRDVLLARCIHRPQLLVVEDLHWADEALLATLTGLLQETQDAPVIWLFTSRLEQDPLETRLRPQLPELPLTLIELPPLRAQEAEALVASFGTVPAEHAARCVTQAQGNPLFLTQLLLFHPHRSLPASLANLVQTKLDQLTDLDRRAMCIAAVMGQRFSLASLQEVLGQADYQPELPQRYSLVRPLEEGSYRFVHDLILQGIYEGIPKIQRDRLHLRLAELYGEAEPGLRARHLHRARSLEAPSAFLQAVAAEMARYRHEEALALLKQCRSIDYAPKDEYRLMLLQGQVAMATGQIQAAREHFEAARAFAQEEGQRISADLWLARVLNMLDALEAEEAILDGLLPLAEALEDPLPLAEALYLKGNLYFPRGDFATSRAYHTRALEQARRGGDVRTEIQALSGLGDAHYAEGQMRSTLELFDHCVTLCRTHGHADLEASNLFMLGTARIYANETEAALADCFDAAELGKRVGNRRAEVVARLTAGWILISQGDPQAADEQIEQALAVARGLGSGRFEAFLLESRARVELITGRLDEARASIERAWQLVEQHALKAFIGPWVLGTRALLEDDLETRLATLQQGEAILDAGCVGHNGYRFLVTAAEVSLLDQRPDAARHYAQRLTQLMGAEPCAWGEHHRALIEAHADWLENGHVQEKESDDESTLEALRACWHRGEAAGLAMTLPRLAASRR</sequence>
<keyword evidence="2" id="KW-0067">ATP-binding</keyword>
<dbReference type="Pfam" id="PF13191">
    <property type="entry name" value="AAA_16"/>
    <property type="match status" value="1"/>
</dbReference>
<keyword evidence="1" id="KW-0547">Nucleotide-binding</keyword>
<dbReference type="GO" id="GO:0004016">
    <property type="term" value="F:adenylate cyclase activity"/>
    <property type="evidence" value="ECO:0007669"/>
    <property type="project" value="TreeGrafter"/>
</dbReference>
<dbReference type="InterPro" id="IPR011990">
    <property type="entry name" value="TPR-like_helical_dom_sf"/>
</dbReference>
<feature type="domain" description="HTH cro/C1-type" evidence="3">
    <location>
        <begin position="26"/>
        <end position="84"/>
    </location>
</feature>
<dbReference type="GO" id="GO:0005524">
    <property type="term" value="F:ATP binding"/>
    <property type="evidence" value="ECO:0007669"/>
    <property type="project" value="UniProtKB-KW"/>
</dbReference>
<dbReference type="SMART" id="SM00530">
    <property type="entry name" value="HTH_XRE"/>
    <property type="match status" value="1"/>
</dbReference>
<dbReference type="GO" id="GO:0003677">
    <property type="term" value="F:DNA binding"/>
    <property type="evidence" value="ECO:0007669"/>
    <property type="project" value="InterPro"/>
</dbReference>
<evidence type="ECO:0000256" key="1">
    <source>
        <dbReference type="ARBA" id="ARBA00022741"/>
    </source>
</evidence>
<reference evidence="4 5" key="1">
    <citation type="submission" date="2018-07" db="EMBL/GenBank/DDBJ databases">
        <title>Halomonas montanilacus sp. nov., isolated from Lake Pengyan on Tibetan Plateau.</title>
        <authorList>
            <person name="Lu H."/>
            <person name="Xing P."/>
            <person name="Wu Q."/>
        </authorList>
    </citation>
    <scope>NUCLEOTIDE SEQUENCE [LARGE SCALE GENOMIC DNA]</scope>
    <source>
        <strain evidence="4 5">PYC7W</strain>
    </source>
</reference>
<dbReference type="Proteomes" id="UP000252405">
    <property type="component" value="Unassembled WGS sequence"/>
</dbReference>
<dbReference type="SUPFAM" id="SSF48452">
    <property type="entry name" value="TPR-like"/>
    <property type="match status" value="2"/>
</dbReference>
<dbReference type="SUPFAM" id="SSF47413">
    <property type="entry name" value="lambda repressor-like DNA-binding domains"/>
    <property type="match status" value="1"/>
</dbReference>
<proteinExistence type="predicted"/>
<dbReference type="GO" id="GO:0005737">
    <property type="term" value="C:cytoplasm"/>
    <property type="evidence" value="ECO:0007669"/>
    <property type="project" value="TreeGrafter"/>
</dbReference>
<dbReference type="Gene3D" id="1.25.40.10">
    <property type="entry name" value="Tetratricopeptide repeat domain"/>
    <property type="match status" value="2"/>
</dbReference>
<dbReference type="AlphaFoldDB" id="A0A368TQ28"/>
<protein>
    <submittedName>
        <fullName evidence="4">XRE family transcriptional regulator</fullName>
    </submittedName>
</protein>
<dbReference type="InterPro" id="IPR041664">
    <property type="entry name" value="AAA_16"/>
</dbReference>